<organism evidence="1 2">
    <name type="scientific">Saguinus oedipus</name>
    <name type="common">Cotton-top tamarin</name>
    <name type="synonym">Oedipomidas oedipus</name>
    <dbReference type="NCBI Taxonomy" id="9490"/>
    <lineage>
        <taxon>Eukaryota</taxon>
        <taxon>Metazoa</taxon>
        <taxon>Chordata</taxon>
        <taxon>Craniata</taxon>
        <taxon>Vertebrata</taxon>
        <taxon>Euteleostomi</taxon>
        <taxon>Mammalia</taxon>
        <taxon>Eutheria</taxon>
        <taxon>Euarchontoglires</taxon>
        <taxon>Primates</taxon>
        <taxon>Haplorrhini</taxon>
        <taxon>Platyrrhini</taxon>
        <taxon>Cebidae</taxon>
        <taxon>Callitrichinae</taxon>
        <taxon>Saguinus</taxon>
    </lineage>
</organism>
<name>A0ABQ9UZX1_SAGOE</name>
<dbReference type="Gene3D" id="2.60.40.10">
    <property type="entry name" value="Immunoglobulins"/>
    <property type="match status" value="1"/>
</dbReference>
<dbReference type="InterPro" id="IPR013783">
    <property type="entry name" value="Ig-like_fold"/>
</dbReference>
<accession>A0ABQ9UZX1</accession>
<dbReference type="InterPro" id="IPR036116">
    <property type="entry name" value="FN3_sf"/>
</dbReference>
<dbReference type="EMBL" id="JASSZA010000009">
    <property type="protein sequence ID" value="KAK2102315.1"/>
    <property type="molecule type" value="Genomic_DNA"/>
</dbReference>
<dbReference type="Proteomes" id="UP001266305">
    <property type="component" value="Unassembled WGS sequence"/>
</dbReference>
<sequence length="82" mass="9146">INLPQKVYVKPEDVGEDSIILQWEPSQDDCEIYIQIKSISDPSEDMKFFIKYANGVKVDNLIPGRTYGIGVATVISGNLSEL</sequence>
<evidence type="ECO:0008006" key="3">
    <source>
        <dbReference type="Google" id="ProtNLM"/>
    </source>
</evidence>
<feature type="non-terminal residue" evidence="1">
    <location>
        <position position="82"/>
    </location>
</feature>
<gene>
    <name evidence="1" type="ORF">P7K49_019982</name>
</gene>
<proteinExistence type="predicted"/>
<feature type="non-terminal residue" evidence="1">
    <location>
        <position position="1"/>
    </location>
</feature>
<dbReference type="CDD" id="cd00063">
    <property type="entry name" value="FN3"/>
    <property type="match status" value="1"/>
</dbReference>
<dbReference type="InterPro" id="IPR003961">
    <property type="entry name" value="FN3_dom"/>
</dbReference>
<protein>
    <recommendedName>
        <fullName evidence="3">Fibronectin type-III domain-containing protein</fullName>
    </recommendedName>
</protein>
<reference evidence="1 2" key="1">
    <citation type="submission" date="2023-05" db="EMBL/GenBank/DDBJ databases">
        <title>B98-5 Cell Line De Novo Hybrid Assembly: An Optical Mapping Approach.</title>
        <authorList>
            <person name="Kananen K."/>
            <person name="Auerbach J.A."/>
            <person name="Kautto E."/>
            <person name="Blachly J.S."/>
        </authorList>
    </citation>
    <scope>NUCLEOTIDE SEQUENCE [LARGE SCALE GENOMIC DNA]</scope>
    <source>
        <strain evidence="1">B95-8</strain>
        <tissue evidence="1">Cell line</tissue>
    </source>
</reference>
<evidence type="ECO:0000313" key="1">
    <source>
        <dbReference type="EMBL" id="KAK2102315.1"/>
    </source>
</evidence>
<comment type="caution">
    <text evidence="1">The sequence shown here is derived from an EMBL/GenBank/DDBJ whole genome shotgun (WGS) entry which is preliminary data.</text>
</comment>
<evidence type="ECO:0000313" key="2">
    <source>
        <dbReference type="Proteomes" id="UP001266305"/>
    </source>
</evidence>
<dbReference type="SUPFAM" id="SSF49265">
    <property type="entry name" value="Fibronectin type III"/>
    <property type="match status" value="1"/>
</dbReference>
<keyword evidence="2" id="KW-1185">Reference proteome</keyword>